<keyword evidence="5" id="KW-1185">Reference proteome</keyword>
<comment type="caution">
    <text evidence="4">The sequence shown here is derived from an EMBL/GenBank/DDBJ whole genome shotgun (WGS) entry which is preliminary data.</text>
</comment>
<protein>
    <recommendedName>
        <fullName evidence="3">RGS domain-containing protein</fullName>
    </recommendedName>
</protein>
<dbReference type="Gene3D" id="1.10.167.10">
    <property type="entry name" value="Regulator of G-protein Signalling 4, domain 2"/>
    <property type="match status" value="1"/>
</dbReference>
<feature type="transmembrane region" description="Helical" evidence="2">
    <location>
        <begin position="28"/>
        <end position="46"/>
    </location>
</feature>
<feature type="transmembrane region" description="Helical" evidence="2">
    <location>
        <begin position="58"/>
        <end position="75"/>
    </location>
</feature>
<keyword evidence="2" id="KW-0472">Membrane</keyword>
<evidence type="ECO:0000313" key="4">
    <source>
        <dbReference type="EMBL" id="KAH6590941.1"/>
    </source>
</evidence>
<feature type="domain" description="RGS" evidence="3">
    <location>
        <begin position="355"/>
        <end position="484"/>
    </location>
</feature>
<dbReference type="Pfam" id="PF00615">
    <property type="entry name" value="RGS"/>
    <property type="match status" value="1"/>
</dbReference>
<feature type="transmembrane region" description="Helical" evidence="2">
    <location>
        <begin position="197"/>
        <end position="218"/>
    </location>
</feature>
<evidence type="ECO:0000256" key="2">
    <source>
        <dbReference type="SAM" id="Phobius"/>
    </source>
</evidence>
<feature type="compositionally biased region" description="Low complexity" evidence="1">
    <location>
        <begin position="334"/>
        <end position="353"/>
    </location>
</feature>
<feature type="region of interest" description="Disordered" evidence="1">
    <location>
        <begin position="300"/>
        <end position="319"/>
    </location>
</feature>
<accession>A0ABQ8F2D9</accession>
<feature type="transmembrane region" description="Helical" evidence="2">
    <location>
        <begin position="157"/>
        <end position="177"/>
    </location>
</feature>
<evidence type="ECO:0000259" key="3">
    <source>
        <dbReference type="PROSITE" id="PS50132"/>
    </source>
</evidence>
<organism evidence="4 5">
    <name type="scientific">Batrachochytrium salamandrivorans</name>
    <dbReference type="NCBI Taxonomy" id="1357716"/>
    <lineage>
        <taxon>Eukaryota</taxon>
        <taxon>Fungi</taxon>
        <taxon>Fungi incertae sedis</taxon>
        <taxon>Chytridiomycota</taxon>
        <taxon>Chytridiomycota incertae sedis</taxon>
        <taxon>Chytridiomycetes</taxon>
        <taxon>Rhizophydiales</taxon>
        <taxon>Rhizophydiales incertae sedis</taxon>
        <taxon>Batrachochytrium</taxon>
    </lineage>
</organism>
<feature type="transmembrane region" description="Helical" evidence="2">
    <location>
        <begin position="261"/>
        <end position="284"/>
    </location>
</feature>
<dbReference type="SUPFAM" id="SSF48097">
    <property type="entry name" value="Regulator of G-protein signaling, RGS"/>
    <property type="match status" value="1"/>
</dbReference>
<feature type="transmembrane region" description="Helical" evidence="2">
    <location>
        <begin position="230"/>
        <end position="249"/>
    </location>
</feature>
<dbReference type="PANTHER" id="PTHR10845">
    <property type="entry name" value="REGULATOR OF G PROTEIN SIGNALING"/>
    <property type="match status" value="1"/>
</dbReference>
<dbReference type="SMART" id="SM00315">
    <property type="entry name" value="RGS"/>
    <property type="match status" value="1"/>
</dbReference>
<keyword evidence="2" id="KW-0812">Transmembrane</keyword>
<dbReference type="CDD" id="cd07440">
    <property type="entry name" value="RGS"/>
    <property type="match status" value="1"/>
</dbReference>
<dbReference type="InterPro" id="IPR036305">
    <property type="entry name" value="RGS_sf"/>
</dbReference>
<dbReference type="InterPro" id="IPR016137">
    <property type="entry name" value="RGS"/>
</dbReference>
<evidence type="ECO:0000313" key="5">
    <source>
        <dbReference type="Proteomes" id="UP001648503"/>
    </source>
</evidence>
<dbReference type="PANTHER" id="PTHR10845:SF192">
    <property type="entry name" value="DOUBLE HIT, ISOFORM B"/>
    <property type="match status" value="1"/>
</dbReference>
<gene>
    <name evidence="4" type="ORF">BASA50_008941</name>
</gene>
<sequence>MTVIPNATVLAMMVRSMPSTGEYGPLKIIFAIIQTFLIAVGTPLFIHEREQPMVKYRSWTLNLVGCISITIRTIVDACTSMDGWVHYSFLPFSFWLRSICLIVTVCCYAPTYLRHYYLLRLPILQTKLLDYETMVDPVKYRLLSRSLIRTKFLSSEMGAWTFFFINFIPLMIIGIVYLLEADFNLMAIGMPNPTDLYLVKMGVAVVLMSSIFVIWYGSSAPKENFRIMQQFYAVTVSSLVTATVLLLGLNSGNLHTNRICLLIATIFTFLILCIDIIMPLQFLITNQRYNLVRPSLSLRKSKKSQRKGSGDSPRRKNQYADALNGDHTAHDLVSSSSHNTSTISSSSSKKGSSWTIPKIIDDPLLRKAFCQYLAREFSMESLLFLETIKLYKQKVRRSPTKETIKSLSDKIMAEFIAPNSVNEVNLPKKDVNKLTASLQAVVSGALDIEKALSVYDDAADHIEEMLALNHLRKFRDSPIFNEITLV</sequence>
<feature type="transmembrane region" description="Helical" evidence="2">
    <location>
        <begin position="95"/>
        <end position="113"/>
    </location>
</feature>
<dbReference type="InterPro" id="IPR044926">
    <property type="entry name" value="RGS_subdomain_2"/>
</dbReference>
<dbReference type="PROSITE" id="PS50132">
    <property type="entry name" value="RGS"/>
    <property type="match status" value="1"/>
</dbReference>
<dbReference type="Proteomes" id="UP001648503">
    <property type="component" value="Unassembled WGS sequence"/>
</dbReference>
<keyword evidence="2" id="KW-1133">Transmembrane helix</keyword>
<name>A0ABQ8F2D9_9FUNG</name>
<evidence type="ECO:0000256" key="1">
    <source>
        <dbReference type="SAM" id="MobiDB-lite"/>
    </source>
</evidence>
<reference evidence="4 5" key="1">
    <citation type="submission" date="2021-02" db="EMBL/GenBank/DDBJ databases">
        <title>Variation within the Batrachochytrium salamandrivorans European outbreak.</title>
        <authorList>
            <person name="Kelly M."/>
            <person name="Pasmans F."/>
            <person name="Shea T.P."/>
            <person name="Munoz J.F."/>
            <person name="Carranza S."/>
            <person name="Cuomo C.A."/>
            <person name="Martel A."/>
        </authorList>
    </citation>
    <scope>NUCLEOTIDE SEQUENCE [LARGE SCALE GENOMIC DNA]</scope>
    <source>
        <strain evidence="4 5">AMFP18/2</strain>
    </source>
</reference>
<proteinExistence type="predicted"/>
<feature type="region of interest" description="Disordered" evidence="1">
    <location>
        <begin position="332"/>
        <end position="353"/>
    </location>
</feature>
<dbReference type="EMBL" id="JAFCIX010000418">
    <property type="protein sequence ID" value="KAH6590941.1"/>
    <property type="molecule type" value="Genomic_DNA"/>
</dbReference>